<accession>A0ACC2VZ60</accession>
<sequence length="309" mass="32815">MSTPKPVTFRRPGGLPTGIITDEQGNPTKVCIPWQTWKTLVKEHDQIPSTSSSAKLRAASQQPARTATTSFPGFNIPSTTPSSKASFSFSNPSGKSSSLPPGIVLDEHGKPCKVCNSWQTWAKIAKKQDSHSPASKAGKSGSTNGAGTGTGGKSMAGVFGAAALGTSSSSTTTAIPSDTATTEETSPEPTRPPDCPPDVAELGRATWTFLHTSAAYYPPHATGAQQTSMRAFITALGEFYPCTWCATDFREKVKQAGGVRVQDVAGREALSRWFCERHNEVNEKLGKEVFDCAKVQERWKDGPADGSCD</sequence>
<organism evidence="1 2">
    <name type="scientific">Naganishia friedmannii</name>
    <dbReference type="NCBI Taxonomy" id="89922"/>
    <lineage>
        <taxon>Eukaryota</taxon>
        <taxon>Fungi</taxon>
        <taxon>Dikarya</taxon>
        <taxon>Basidiomycota</taxon>
        <taxon>Agaricomycotina</taxon>
        <taxon>Tremellomycetes</taxon>
        <taxon>Filobasidiales</taxon>
        <taxon>Filobasidiaceae</taxon>
        <taxon>Naganishia</taxon>
    </lineage>
</organism>
<reference evidence="1" key="1">
    <citation type="submission" date="2023-04" db="EMBL/GenBank/DDBJ databases">
        <title>Draft Genome sequencing of Naganishia species isolated from polar environments using Oxford Nanopore Technology.</title>
        <authorList>
            <person name="Leo P."/>
            <person name="Venkateswaran K."/>
        </authorList>
    </citation>
    <scope>NUCLEOTIDE SEQUENCE</scope>
    <source>
        <strain evidence="1">MNA-CCFEE 5423</strain>
    </source>
</reference>
<gene>
    <name evidence="1" type="ORF">QFC21_002115</name>
</gene>
<protein>
    <submittedName>
        <fullName evidence="1">Uncharacterized protein</fullName>
    </submittedName>
</protein>
<keyword evidence="2" id="KW-1185">Reference proteome</keyword>
<dbReference type="EMBL" id="JASBWT010000005">
    <property type="protein sequence ID" value="KAJ9104617.1"/>
    <property type="molecule type" value="Genomic_DNA"/>
</dbReference>
<dbReference type="Proteomes" id="UP001227268">
    <property type="component" value="Unassembled WGS sequence"/>
</dbReference>
<evidence type="ECO:0000313" key="2">
    <source>
        <dbReference type="Proteomes" id="UP001227268"/>
    </source>
</evidence>
<evidence type="ECO:0000313" key="1">
    <source>
        <dbReference type="EMBL" id="KAJ9104617.1"/>
    </source>
</evidence>
<comment type="caution">
    <text evidence="1">The sequence shown here is derived from an EMBL/GenBank/DDBJ whole genome shotgun (WGS) entry which is preliminary data.</text>
</comment>
<name>A0ACC2VZ60_9TREE</name>
<proteinExistence type="predicted"/>